<dbReference type="InterPro" id="IPR055104">
    <property type="entry name" value="CNOT1_1st"/>
</dbReference>
<feature type="domain" description="CCR4-NOT transcription complex subunit 1 HEAT repeat" evidence="18">
    <location>
        <begin position="500"/>
        <end position="630"/>
    </location>
</feature>
<evidence type="ECO:0000256" key="1">
    <source>
        <dbReference type="ARBA" id="ARBA00004123"/>
    </source>
</evidence>
<feature type="domain" description="CCR4-Not complex component Not1 C-terminal" evidence="14">
    <location>
        <begin position="1967"/>
        <end position="2276"/>
    </location>
</feature>
<dbReference type="Pfam" id="PF22940">
    <property type="entry name" value="CNOT1_1st"/>
    <property type="match status" value="1"/>
</dbReference>
<dbReference type="GO" id="GO:0017148">
    <property type="term" value="P:negative regulation of translation"/>
    <property type="evidence" value="ECO:0007669"/>
    <property type="project" value="InterPro"/>
</dbReference>
<dbReference type="InterPro" id="IPR032193">
    <property type="entry name" value="CNOT1_TTP_bind"/>
</dbReference>
<evidence type="ECO:0000259" key="19">
    <source>
        <dbReference type="Pfam" id="PF22940"/>
    </source>
</evidence>
<feature type="domain" description="CCR4-NOT transcription complex subunit 1-like NOT1 connector" evidence="20">
    <location>
        <begin position="1579"/>
        <end position="1783"/>
    </location>
</feature>
<keyword evidence="7" id="KW-0943">RNA-mediated gene silencing</keyword>
<dbReference type="GO" id="GO:0030015">
    <property type="term" value="C:CCR4-NOT core complex"/>
    <property type="evidence" value="ECO:0007669"/>
    <property type="project" value="InterPro"/>
</dbReference>
<feature type="domain" description="CCR4-NOT transcription complex subunit 1" evidence="15">
    <location>
        <begin position="1356"/>
        <end position="1503"/>
    </location>
</feature>
<evidence type="ECO:0000313" key="22">
    <source>
        <dbReference type="Proteomes" id="UP000694396"/>
    </source>
</evidence>
<dbReference type="InterPro" id="IPR055454">
    <property type="entry name" value="CNOT1-like_NOT1_connector"/>
</dbReference>
<evidence type="ECO:0000256" key="5">
    <source>
        <dbReference type="ARBA" id="ARBA00022845"/>
    </source>
</evidence>
<keyword evidence="22" id="KW-1185">Reference proteome</keyword>
<feature type="region of interest" description="Disordered" evidence="13">
    <location>
        <begin position="698"/>
        <end position="733"/>
    </location>
</feature>
<comment type="similarity">
    <text evidence="10">Belongs to the CNOT1 family.</text>
</comment>
<evidence type="ECO:0000256" key="3">
    <source>
        <dbReference type="ARBA" id="ARBA00022490"/>
    </source>
</evidence>
<evidence type="ECO:0000256" key="2">
    <source>
        <dbReference type="ARBA" id="ARBA00004496"/>
    </source>
</evidence>
<dbReference type="GO" id="GO:0031047">
    <property type="term" value="P:regulatory ncRNA-mediated gene silencing"/>
    <property type="evidence" value="ECO:0007669"/>
    <property type="project" value="UniProtKB-KW"/>
</dbReference>
<evidence type="ECO:0000256" key="7">
    <source>
        <dbReference type="ARBA" id="ARBA00023158"/>
    </source>
</evidence>
<reference evidence="21" key="2">
    <citation type="submission" date="2025-09" db="UniProtKB">
        <authorList>
            <consortium name="Ensembl"/>
        </authorList>
    </citation>
    <scope>IDENTIFICATION</scope>
</reference>
<dbReference type="CDD" id="cd20710">
    <property type="entry name" value="NOT1_connector"/>
    <property type="match status" value="1"/>
</dbReference>
<evidence type="ECO:0000259" key="15">
    <source>
        <dbReference type="Pfam" id="PF12842"/>
    </source>
</evidence>
<keyword evidence="5" id="KW-0810">Translation regulation</keyword>
<evidence type="ECO:0000256" key="10">
    <source>
        <dbReference type="ARBA" id="ARBA00025717"/>
    </source>
</evidence>
<dbReference type="Pfam" id="PF04054">
    <property type="entry name" value="Not1"/>
    <property type="match status" value="1"/>
</dbReference>
<feature type="compositionally biased region" description="Low complexity" evidence="13">
    <location>
        <begin position="1299"/>
        <end position="1315"/>
    </location>
</feature>
<dbReference type="FunFam" id="1.25.40.800:FF:000001">
    <property type="entry name" value="CCR4-NOT transcription complex subunit 1"/>
    <property type="match status" value="1"/>
</dbReference>
<dbReference type="GO" id="GO:0000288">
    <property type="term" value="P:nuclear-transcribed mRNA catabolic process, deadenylation-dependent decay"/>
    <property type="evidence" value="ECO:0007669"/>
    <property type="project" value="TreeGrafter"/>
</dbReference>
<dbReference type="GO" id="GO:0005634">
    <property type="term" value="C:nucleus"/>
    <property type="evidence" value="ECO:0007669"/>
    <property type="project" value="UniProtKB-SubCell"/>
</dbReference>
<accession>A0A8C3NRA9</accession>
<dbReference type="Pfam" id="PF16415">
    <property type="entry name" value="CNOT1_CAF1_bind"/>
    <property type="match status" value="1"/>
</dbReference>
<evidence type="ECO:0000259" key="16">
    <source>
        <dbReference type="Pfam" id="PF16415"/>
    </source>
</evidence>
<evidence type="ECO:0000313" key="21">
    <source>
        <dbReference type="Ensembl" id="ENSCRFP00000001743.1"/>
    </source>
</evidence>
<dbReference type="FunFam" id="1.25.40.180:FF:000005">
    <property type="entry name" value="Ccr4-not transcription complex subunit 1 isoform"/>
    <property type="match status" value="1"/>
</dbReference>
<evidence type="ECO:0000256" key="8">
    <source>
        <dbReference type="ARBA" id="ARBA00023163"/>
    </source>
</evidence>
<evidence type="ECO:0000259" key="18">
    <source>
        <dbReference type="Pfam" id="PF16418"/>
    </source>
</evidence>
<dbReference type="Gene3D" id="1.25.40.840">
    <property type="entry name" value="CCR4-NOT transcription complex subunit 1 TTP binding domain"/>
    <property type="match status" value="1"/>
</dbReference>
<feature type="compositionally biased region" description="Basic and acidic residues" evidence="13">
    <location>
        <begin position="1284"/>
        <end position="1296"/>
    </location>
</feature>
<evidence type="ECO:0000256" key="12">
    <source>
        <dbReference type="ARBA" id="ARBA00071432"/>
    </source>
</evidence>
<name>A0A8C3NRA9_9PASS</name>
<dbReference type="InterPro" id="IPR040398">
    <property type="entry name" value="Not1"/>
</dbReference>
<evidence type="ECO:0000256" key="4">
    <source>
        <dbReference type="ARBA" id="ARBA00022491"/>
    </source>
</evidence>
<dbReference type="InterPro" id="IPR024557">
    <property type="entry name" value="CNOT1_dom_4"/>
</dbReference>
<evidence type="ECO:0000256" key="11">
    <source>
        <dbReference type="ARBA" id="ARBA00032531"/>
    </source>
</evidence>
<dbReference type="InterPro" id="IPR032194">
    <property type="entry name" value="CNOT1_HEAT"/>
</dbReference>
<dbReference type="FunFam" id="1.25.40.840:FF:000001">
    <property type="entry name" value="Ccr4-not transcription complex subunit 1 isoform"/>
    <property type="match status" value="1"/>
</dbReference>
<protein>
    <recommendedName>
        <fullName evidence="12">CCR4-NOT transcription complex subunit 1</fullName>
    </recommendedName>
    <alternativeName>
        <fullName evidence="11">CCR4-associated factor 1</fullName>
    </alternativeName>
</protein>
<organism evidence="21 22">
    <name type="scientific">Cyanoderma ruficeps</name>
    <name type="common">rufous-capped babbler</name>
    <dbReference type="NCBI Taxonomy" id="181631"/>
    <lineage>
        <taxon>Eukaryota</taxon>
        <taxon>Metazoa</taxon>
        <taxon>Chordata</taxon>
        <taxon>Craniata</taxon>
        <taxon>Vertebrata</taxon>
        <taxon>Euteleostomi</taxon>
        <taxon>Archelosauria</taxon>
        <taxon>Archosauria</taxon>
        <taxon>Dinosauria</taxon>
        <taxon>Saurischia</taxon>
        <taxon>Theropoda</taxon>
        <taxon>Coelurosauria</taxon>
        <taxon>Aves</taxon>
        <taxon>Neognathae</taxon>
        <taxon>Neoaves</taxon>
        <taxon>Telluraves</taxon>
        <taxon>Australaves</taxon>
        <taxon>Passeriformes</taxon>
        <taxon>Sylvioidea</taxon>
        <taxon>Timaliidae</taxon>
        <taxon>Cyanoderma</taxon>
    </lineage>
</organism>
<dbReference type="InterPro" id="IPR007196">
    <property type="entry name" value="CCR4-Not_Not1_C"/>
</dbReference>
<keyword evidence="6" id="KW-0805">Transcription regulation</keyword>
<keyword evidence="4" id="KW-0678">Repressor</keyword>
<dbReference type="Gene3D" id="1.25.40.800">
    <property type="match status" value="1"/>
</dbReference>
<keyword evidence="9" id="KW-0539">Nucleus</keyword>
<feature type="domain" description="CCR4-NOT transcription complex subunit 1 N-terminal" evidence="19">
    <location>
        <begin position="30"/>
        <end position="227"/>
    </location>
</feature>
<evidence type="ECO:0000256" key="9">
    <source>
        <dbReference type="ARBA" id="ARBA00023242"/>
    </source>
</evidence>
<dbReference type="Ensembl" id="ENSCRFT00000001819.1">
    <property type="protein sequence ID" value="ENSCRFP00000001743.1"/>
    <property type="gene ID" value="ENSCRFG00000001395.1"/>
</dbReference>
<dbReference type="InterPro" id="IPR032191">
    <property type="entry name" value="CNOT1_CAF1_bind"/>
</dbReference>
<dbReference type="Gene3D" id="1.25.40.180">
    <property type="match status" value="1"/>
</dbReference>
<dbReference type="Pfam" id="PF16417">
    <property type="entry name" value="CNOT1_TTP_bind"/>
    <property type="match status" value="1"/>
</dbReference>
<dbReference type="FunFam" id="1.25.40.790:FF:000001">
    <property type="entry name" value="Ccr4-not transcription complex subunit 1 isoform"/>
    <property type="match status" value="1"/>
</dbReference>
<keyword evidence="3" id="KW-0963">Cytoplasm</keyword>
<feature type="domain" description="CCR4-NOT transcription complex subunit 1 TTP binding" evidence="17">
    <location>
        <begin position="790"/>
        <end position="971"/>
    </location>
</feature>
<reference evidence="21" key="1">
    <citation type="submission" date="2025-08" db="UniProtKB">
        <authorList>
            <consortium name="Ensembl"/>
        </authorList>
    </citation>
    <scope>IDENTIFICATION</scope>
</reference>
<dbReference type="PANTHER" id="PTHR13162:SF8">
    <property type="entry name" value="CCR4-NOT TRANSCRIPTION COMPLEX SUBUNIT 1"/>
    <property type="match status" value="1"/>
</dbReference>
<dbReference type="PANTHER" id="PTHR13162">
    <property type="entry name" value="CCR4-NOT TRANSCRIPTION COMPLEX"/>
    <property type="match status" value="1"/>
</dbReference>
<keyword evidence="8" id="KW-0804">Transcription</keyword>
<feature type="region of interest" description="Disordered" evidence="13">
    <location>
        <begin position="1284"/>
        <end position="1315"/>
    </location>
</feature>
<evidence type="ECO:0000259" key="17">
    <source>
        <dbReference type="Pfam" id="PF16417"/>
    </source>
</evidence>
<dbReference type="Pfam" id="PF23590">
    <property type="entry name" value="NOT1_connector"/>
    <property type="match status" value="1"/>
</dbReference>
<sequence>MNLDSLSLALSQISYLVDNLTKKNYRASQQEIQHIVNRHGPEADRHLLRCLFSHVDFSGDGKSSGKDFHQTQFLIQECASLITKPNFISTLSYAIDNPLHYQKSLKPSPHLFAQLSKVIKLSKVQEVIFGLALLNSFSSDLRGFAAQFIKQKLPDLLRSYIDADVSGNQEGGFQDIAIEVLHLLLSHLLFGQKGAFGVGQEQIDAFLKTLRRDFPQERCPVVLAPLLYPEKRDILMDRILPDSGGIAKTMMESSLADFMQEVGYGFCASVEECRNIIMQFGVREVTAAQVARVLGMMARTHSGLTDGIPLQSISAPGSGIWSDGKDKSDGSQAHTWNVEVLIDVLKELNPNLDFKVVTYELDHPGFQIRDSKGLHIVVFGIQRGLGMEVFPVNAIYRPWKHAEGQLSFIQHSLINPDIFCFADYPCHTVATDILKAPPEDDNREIATWKSLDLIESLLRLAEVGQYEQVKQLFSFPIKHCPDMLVLALLQINTSWHTLRHELISTLMPIFLGNHPNSAIILHYAWHGQGQSPSIRQLIMHAMALSMLLNGTPFAFVIDLAALASRREYLKLDKWLTDKIREHGEPFIQACMTFLKRRCPSILGGLAPEKDQPKSAQLPPETLATMLACLQACAGSVSQELSETILTMVANCSNVMNKARQPPPGVMPKGRPPSASSLDAISPVQIDSLAGMASLSLGGSAAPHTQSMQGFPPNLGSAFSTPQSPAKAFPPLSTQNQTTGFSGIGGLSSQLPVGGLTTGSLTGIGSGALGLPAVNNDPFVQRKLSTSGLNQPTFQQTDLSQVWPEANQHFSKEIDDEANSYFQRIYNHPPHPTMSVDEVLEMLQRFKDSNIKREREVFNCMLRNLFEEYRFFPQYPDKELHITACLFGGIIEKGLVTYMALGLALRYVLEALRKPFASKMYYFGIAALDRFKNRLKDYPQYCQHLASISHFIQFPHHLQEYIEYGQQSRDPPVKMQGSITTPGSIALAQAQAQAQVPAKAPLAGQVSTIVTTSTTTTVAKTITITRPTGVSFKKDVPPSINTTNIDTLLVATDQTERIVEPPENVQEKIAFIFNNLSQSNMTQKVEELKETVKEEFMPWVSQYLVMKRVSIEPNFHSLYSNFLDTLKNPEFNKMVLNETYRNIKVLLTSDKAAANFSDRSLLKNLGHWLGMITMAKNKPILHTDLDVKSLLLEAYVKGQQELLYVVPFVAKVLESSVRSVVFRPPNPWTMAIMNVLAELHQEHDLKLNLKFEIEVLCKNLALDINELKPGSLLKDKDRLKNLDEQLSAPKKDVKQPEELPPITTTTASTTPATSTTCTATVPPQPQYSYHDINVYSLGGLAPHITLNPTIPLFQAHPQLKQCVRQAIERAVQDLVHPVVDRSIKIAMTTCEQIVRKDFALDSEESRMRVAAHHMMRNLTAGMAMITCREPLLMSIATNLKNSFATALRAASPQQRDMMEQAAAQLAQDNCELACCFIQKTAVEKAGPEMDKRLATEFELRKHARQEGRRYCDPVVLTYQAERMPEQIRLKVGGVDPKQLAVYEEFARNVPGFLPTNDLTQPTGFLAQPMKQAWATDDVAQIYDKCMTELEQHLQSIPHTLAMNPQVQALRSLLEAVVVARNSRDAIAALGLLQKAVEGLLDATSGADADLLLRYRECHLLVLKALQDGRAYGSPWCNKQITRCLIECRDEYKYNVEAVELLIRNHLVNMQQYDLHLAQSMENGLNYMAVAFAMQLVKILLVDERSVAHVTEADLFHTIETLMRINAHSRGNAPEGLPQLMEVVRSNYEAMIDRAHGGPNFMMHSGISQASEYDDPPGLREKAEYLLREWVNLYHSAAAGRDSTKAFSAFVGQMHQQGILKTDDLITRFFRLCTEMCVEISYRALAEQQHNPAANPTMIRAKCYHNLDAFVRLIALLVKHSGEATNTVTKINLLNKVLGIVVGVLLQDHDVRQSEFQQLPYHRIFIMLLLELNAPEHVLETINFQTLTAFCNTFHILRPTKAPGFVYAWLELISHRIFIARMLAHTPQQKGWPMYAQLLIDLFKYLAPFLRNVELTKPMQILYKGTLRVLLVLLHDFPEFLCDYHYGFCDVIPPNCIQLRNLILSAFPRNMRLPDPFTPNLKVDMLSEINIAPRILTNFTGVMPPQFKKDLDSYLKTRSPVTFLSDLRSNLQVSNEPGNRYNIQLINALVLYVGTQAIAHIHNKGSTPSMSTITHSAHMDIFQNLAVDLDTEGRYLFLNAIANQLRYPNSHTHYFSCTMLYLFAEANTEAIQEQITRLFQSVAQCCMGQKQAQQVMEGTGAS</sequence>
<dbReference type="Proteomes" id="UP000694396">
    <property type="component" value="Unplaced"/>
</dbReference>
<evidence type="ECO:0000259" key="20">
    <source>
        <dbReference type="Pfam" id="PF23590"/>
    </source>
</evidence>
<feature type="domain" description="CCR4-NOT transcription complex subunit 1 CAF1-binding" evidence="16">
    <location>
        <begin position="1057"/>
        <end position="1280"/>
    </location>
</feature>
<dbReference type="Gene3D" id="1.25.40.790">
    <property type="match status" value="1"/>
</dbReference>
<dbReference type="GO" id="GO:0000932">
    <property type="term" value="C:P-body"/>
    <property type="evidence" value="ECO:0007669"/>
    <property type="project" value="TreeGrafter"/>
</dbReference>
<dbReference type="GO" id="GO:0060090">
    <property type="term" value="F:molecular adaptor activity"/>
    <property type="evidence" value="ECO:0007669"/>
    <property type="project" value="TreeGrafter"/>
</dbReference>
<evidence type="ECO:0000256" key="13">
    <source>
        <dbReference type="SAM" id="MobiDB-lite"/>
    </source>
</evidence>
<evidence type="ECO:0000259" key="14">
    <source>
        <dbReference type="Pfam" id="PF04054"/>
    </source>
</evidence>
<dbReference type="Pfam" id="PF12842">
    <property type="entry name" value="DUF3819"/>
    <property type="match status" value="1"/>
</dbReference>
<proteinExistence type="inferred from homology"/>
<dbReference type="Pfam" id="PF16418">
    <property type="entry name" value="CNOT1_HEAT"/>
    <property type="match status" value="1"/>
</dbReference>
<comment type="subcellular location">
    <subcellularLocation>
        <location evidence="2">Cytoplasm</location>
    </subcellularLocation>
    <subcellularLocation>
        <location evidence="1">Nucleus</location>
    </subcellularLocation>
</comment>
<evidence type="ECO:0000256" key="6">
    <source>
        <dbReference type="ARBA" id="ARBA00023015"/>
    </source>
</evidence>
<dbReference type="InterPro" id="IPR038535">
    <property type="entry name" value="CNOT1_TTP_bind_sf"/>
</dbReference>